<reference evidence="3" key="1">
    <citation type="journal article" date="2014" name="Proc. Natl. Acad. Sci. U.S.A.">
        <title>Extensive sampling of basidiomycete genomes demonstrates inadequacy of the white-rot/brown-rot paradigm for wood decay fungi.</title>
        <authorList>
            <person name="Riley R."/>
            <person name="Salamov A.A."/>
            <person name="Brown D.W."/>
            <person name="Nagy L.G."/>
            <person name="Floudas D."/>
            <person name="Held B.W."/>
            <person name="Levasseur A."/>
            <person name="Lombard V."/>
            <person name="Morin E."/>
            <person name="Otillar R."/>
            <person name="Lindquist E.A."/>
            <person name="Sun H."/>
            <person name="LaButti K.M."/>
            <person name="Schmutz J."/>
            <person name="Jabbour D."/>
            <person name="Luo H."/>
            <person name="Baker S.E."/>
            <person name="Pisabarro A.G."/>
            <person name="Walton J.D."/>
            <person name="Blanchette R.A."/>
            <person name="Henrissat B."/>
            <person name="Martin F."/>
            <person name="Cullen D."/>
            <person name="Hibbett D.S."/>
            <person name="Grigoriev I.V."/>
        </authorList>
    </citation>
    <scope>NUCLEOTIDE SEQUENCE [LARGE SCALE GENOMIC DNA]</scope>
    <source>
        <strain evidence="3">CBS 339.88</strain>
    </source>
</reference>
<name>A0A067T6K2_GALM3</name>
<dbReference type="AlphaFoldDB" id="A0A067T6K2"/>
<dbReference type="InterPro" id="IPR043708">
    <property type="entry name" value="DUF5648"/>
</dbReference>
<dbReference type="HOGENOM" id="CLU_093541_1_0_1"/>
<evidence type="ECO:0000313" key="2">
    <source>
        <dbReference type="EMBL" id="KDR77937.1"/>
    </source>
</evidence>
<feature type="domain" description="DUF5648" evidence="1">
    <location>
        <begin position="19"/>
        <end position="153"/>
    </location>
</feature>
<gene>
    <name evidence="2" type="ORF">GALMADRAFT_65001</name>
</gene>
<evidence type="ECO:0000259" key="1">
    <source>
        <dbReference type="Pfam" id="PF18885"/>
    </source>
</evidence>
<feature type="non-terminal residue" evidence="2">
    <location>
        <position position="1"/>
    </location>
</feature>
<dbReference type="OrthoDB" id="9971254at2759"/>
<accession>A0A067T6K2</accession>
<organism evidence="2 3">
    <name type="scientific">Galerina marginata (strain CBS 339.88)</name>
    <dbReference type="NCBI Taxonomy" id="685588"/>
    <lineage>
        <taxon>Eukaryota</taxon>
        <taxon>Fungi</taxon>
        <taxon>Dikarya</taxon>
        <taxon>Basidiomycota</taxon>
        <taxon>Agaricomycotina</taxon>
        <taxon>Agaricomycetes</taxon>
        <taxon>Agaricomycetidae</taxon>
        <taxon>Agaricales</taxon>
        <taxon>Agaricineae</taxon>
        <taxon>Strophariaceae</taxon>
        <taxon>Galerina</taxon>
    </lineage>
</organism>
<dbReference type="Pfam" id="PF18885">
    <property type="entry name" value="DUF5648"/>
    <property type="match status" value="1"/>
</dbReference>
<sequence>INPQYGKACADPSTTVPYVQAFSHTIKAHTLDTRAAFAMADTTQGDWEFQGETFLAWQDPTPHTVPLFRYLTQTNQDYVYGTSTAAIPVGVPGFNLDATIGYVYKTKVCDSVPLLGVWNQAAGDHFYTTSKAEQNTFLKNSGWVDAGIAGYVLPLRHDES</sequence>
<protein>
    <recommendedName>
        <fullName evidence="1">DUF5648 domain-containing protein</fullName>
    </recommendedName>
</protein>
<proteinExistence type="predicted"/>
<dbReference type="EMBL" id="KL142375">
    <property type="protein sequence ID" value="KDR77937.1"/>
    <property type="molecule type" value="Genomic_DNA"/>
</dbReference>
<keyword evidence="3" id="KW-1185">Reference proteome</keyword>
<dbReference type="Proteomes" id="UP000027222">
    <property type="component" value="Unassembled WGS sequence"/>
</dbReference>
<evidence type="ECO:0000313" key="3">
    <source>
        <dbReference type="Proteomes" id="UP000027222"/>
    </source>
</evidence>